<keyword evidence="6 9" id="KW-0238">DNA-binding</keyword>
<evidence type="ECO:0000256" key="4">
    <source>
        <dbReference type="ARBA" id="ARBA00022763"/>
    </source>
</evidence>
<dbReference type="NCBIfam" id="NF003810">
    <property type="entry name" value="PRK05399.1"/>
    <property type="match status" value="1"/>
</dbReference>
<dbReference type="InterPro" id="IPR016151">
    <property type="entry name" value="DNA_mismatch_repair_MutS_N"/>
</dbReference>
<feature type="binding site" evidence="9">
    <location>
        <begin position="606"/>
        <end position="613"/>
    </location>
    <ligand>
        <name>ATP</name>
        <dbReference type="ChEBI" id="CHEBI:30616"/>
    </ligand>
</feature>
<keyword evidence="5 9" id="KW-0067">ATP-binding</keyword>
<dbReference type="InterPro" id="IPR007696">
    <property type="entry name" value="DNA_mismatch_repair_MutS_core"/>
</dbReference>
<evidence type="ECO:0000256" key="2">
    <source>
        <dbReference type="ARBA" id="ARBA00021982"/>
    </source>
</evidence>
<dbReference type="SMART" id="SM00534">
    <property type="entry name" value="MUTSac"/>
    <property type="match status" value="1"/>
</dbReference>
<dbReference type="InterPro" id="IPR017261">
    <property type="entry name" value="DNA_mismatch_repair_MutS/MSH"/>
</dbReference>
<evidence type="ECO:0000259" key="11">
    <source>
        <dbReference type="PROSITE" id="PS00486"/>
    </source>
</evidence>
<dbReference type="Pfam" id="PF01624">
    <property type="entry name" value="MutS_I"/>
    <property type="match status" value="1"/>
</dbReference>
<proteinExistence type="inferred from homology"/>
<dbReference type="Gene3D" id="3.30.420.110">
    <property type="entry name" value="MutS, connector domain"/>
    <property type="match status" value="1"/>
</dbReference>
<dbReference type="InterPro" id="IPR005748">
    <property type="entry name" value="DNA_mismatch_repair_MutS"/>
</dbReference>
<evidence type="ECO:0000256" key="5">
    <source>
        <dbReference type="ARBA" id="ARBA00022840"/>
    </source>
</evidence>
<feature type="domain" description="DNA mismatch repair proteins mutS family" evidence="11">
    <location>
        <begin position="680"/>
        <end position="696"/>
    </location>
</feature>
<dbReference type="InterPro" id="IPR007861">
    <property type="entry name" value="DNA_mismatch_repair_MutS_clamp"/>
</dbReference>
<dbReference type="InterPro" id="IPR007860">
    <property type="entry name" value="DNA_mmatch_repair_MutS_con_dom"/>
</dbReference>
<evidence type="ECO:0000256" key="9">
    <source>
        <dbReference type="HAMAP-Rule" id="MF_00096"/>
    </source>
</evidence>
<reference evidence="12" key="2">
    <citation type="journal article" date="2023" name="Microbiome">
        <title>Synthase-selected sorting approach identifies a beta-lactone synthase in a nudibranch symbiotic bacterium.</title>
        <authorList>
            <person name="Dzunkova M."/>
            <person name="La Clair J.J."/>
            <person name="Tyml T."/>
            <person name="Doud D."/>
            <person name="Schulz F."/>
            <person name="Piquer-Esteban S."/>
            <person name="Porcel Sanchis D."/>
            <person name="Osborn A."/>
            <person name="Robinson D."/>
            <person name="Louie K.B."/>
            <person name="Bowen B.P."/>
            <person name="Bowers R.M."/>
            <person name="Lee J."/>
            <person name="Arnau V."/>
            <person name="Diaz-Villanueva W."/>
            <person name="Stepanauskas R."/>
            <person name="Gosliner T."/>
            <person name="Date S.V."/>
            <person name="Northen T.R."/>
            <person name="Cheng J.F."/>
            <person name="Burkart M.D."/>
            <person name="Woyke T."/>
        </authorList>
    </citation>
    <scope>NUCLEOTIDE SEQUENCE</scope>
    <source>
        <strain evidence="12">Df01</strain>
    </source>
</reference>
<comment type="similarity">
    <text evidence="1 9 10">Belongs to the DNA mismatch repair MutS family.</text>
</comment>
<evidence type="ECO:0000313" key="13">
    <source>
        <dbReference type="Proteomes" id="UP001168167"/>
    </source>
</evidence>
<dbReference type="Gene3D" id="1.10.1420.10">
    <property type="match status" value="2"/>
</dbReference>
<dbReference type="InterPro" id="IPR036678">
    <property type="entry name" value="MutS_con_dom_sf"/>
</dbReference>
<dbReference type="InterPro" id="IPR000432">
    <property type="entry name" value="DNA_mismatch_repair_MutS_C"/>
</dbReference>
<dbReference type="InterPro" id="IPR036187">
    <property type="entry name" value="DNA_mismatch_repair_MutS_sf"/>
</dbReference>
<evidence type="ECO:0000256" key="6">
    <source>
        <dbReference type="ARBA" id="ARBA00023125"/>
    </source>
</evidence>
<protein>
    <recommendedName>
        <fullName evidence="2 9">DNA mismatch repair protein MutS</fullName>
    </recommendedName>
</protein>
<dbReference type="Pfam" id="PF05192">
    <property type="entry name" value="MutS_III"/>
    <property type="match status" value="1"/>
</dbReference>
<keyword evidence="7 9" id="KW-0234">DNA repair</keyword>
<dbReference type="HAMAP" id="MF_00096">
    <property type="entry name" value="MutS"/>
    <property type="match status" value="1"/>
</dbReference>
<dbReference type="InterPro" id="IPR045076">
    <property type="entry name" value="MutS"/>
</dbReference>
<name>A0ABT7QJF3_9GAMM</name>
<dbReference type="Pfam" id="PF00488">
    <property type="entry name" value="MutS_V"/>
    <property type="match status" value="1"/>
</dbReference>
<dbReference type="InterPro" id="IPR027417">
    <property type="entry name" value="P-loop_NTPase"/>
</dbReference>
<keyword evidence="4 9" id="KW-0227">DNA damage</keyword>
<dbReference type="Proteomes" id="UP001168167">
    <property type="component" value="Unassembled WGS sequence"/>
</dbReference>
<dbReference type="Pfam" id="PF05190">
    <property type="entry name" value="MutS_IV"/>
    <property type="match status" value="1"/>
</dbReference>
<dbReference type="Gene3D" id="6.10.140.430">
    <property type="match status" value="1"/>
</dbReference>
<dbReference type="NCBIfam" id="TIGR01070">
    <property type="entry name" value="mutS1"/>
    <property type="match status" value="1"/>
</dbReference>
<dbReference type="SMART" id="SM00533">
    <property type="entry name" value="MUTSd"/>
    <property type="match status" value="1"/>
</dbReference>
<dbReference type="Gene3D" id="3.40.50.300">
    <property type="entry name" value="P-loop containing nucleotide triphosphate hydrolases"/>
    <property type="match status" value="1"/>
</dbReference>
<dbReference type="Gene3D" id="3.40.1170.10">
    <property type="entry name" value="DNA repair protein MutS, domain I"/>
    <property type="match status" value="1"/>
</dbReference>
<dbReference type="SUPFAM" id="SSF52540">
    <property type="entry name" value="P-loop containing nucleoside triphosphate hydrolases"/>
    <property type="match status" value="1"/>
</dbReference>
<keyword evidence="3 9" id="KW-0547">Nucleotide-binding</keyword>
<reference evidence="12" key="1">
    <citation type="submission" date="2022-08" db="EMBL/GenBank/DDBJ databases">
        <authorList>
            <person name="Dzunkova M."/>
            <person name="La Clair J."/>
            <person name="Tyml T."/>
            <person name="Doud D."/>
            <person name="Schulz F."/>
            <person name="Piquer S."/>
            <person name="Porcel Sanchis D."/>
            <person name="Osborn A."/>
            <person name="Robinson D."/>
            <person name="Louie K.B."/>
            <person name="Bowen B.P."/>
            <person name="Bowers R."/>
            <person name="Lee J."/>
            <person name="Arnau Llombart V."/>
            <person name="Diaz Villanueva W."/>
            <person name="Gosliner T."/>
            <person name="Northen T."/>
            <person name="Cheng J.-F."/>
            <person name="Burkart M.D."/>
            <person name="Woyke T."/>
        </authorList>
    </citation>
    <scope>NUCLEOTIDE SEQUENCE</scope>
    <source>
        <strain evidence="12">Df01</strain>
    </source>
</reference>
<evidence type="ECO:0000256" key="1">
    <source>
        <dbReference type="ARBA" id="ARBA00006271"/>
    </source>
</evidence>
<dbReference type="SUPFAM" id="SSF48334">
    <property type="entry name" value="DNA repair protein MutS, domain III"/>
    <property type="match status" value="1"/>
</dbReference>
<comment type="caution">
    <text evidence="12">The sequence shown here is derived from an EMBL/GenBank/DDBJ whole genome shotgun (WGS) entry which is preliminary data.</text>
</comment>
<dbReference type="SUPFAM" id="SSF53150">
    <property type="entry name" value="DNA repair protein MutS, domain II"/>
    <property type="match status" value="1"/>
</dbReference>
<dbReference type="PIRSF" id="PIRSF037677">
    <property type="entry name" value="DNA_mis_repair_Msh6"/>
    <property type="match status" value="1"/>
</dbReference>
<dbReference type="SUPFAM" id="SSF55271">
    <property type="entry name" value="DNA repair protein MutS, domain I"/>
    <property type="match status" value="1"/>
</dbReference>
<dbReference type="Pfam" id="PF05188">
    <property type="entry name" value="MutS_II"/>
    <property type="match status" value="1"/>
</dbReference>
<evidence type="ECO:0000256" key="10">
    <source>
        <dbReference type="RuleBase" id="RU003756"/>
    </source>
</evidence>
<dbReference type="EMBL" id="JANQAO010000001">
    <property type="protein sequence ID" value="MDM5146860.1"/>
    <property type="molecule type" value="Genomic_DNA"/>
</dbReference>
<keyword evidence="13" id="KW-1185">Reference proteome</keyword>
<dbReference type="CDD" id="cd03284">
    <property type="entry name" value="ABC_MutS1"/>
    <property type="match status" value="1"/>
</dbReference>
<gene>
    <name evidence="9 12" type="primary">mutS</name>
    <name evidence="12" type="ORF">NQX30_00450</name>
</gene>
<dbReference type="InterPro" id="IPR007695">
    <property type="entry name" value="DNA_mismatch_repair_MutS-lik_N"/>
</dbReference>
<comment type="function">
    <text evidence="8 9">This protein is involved in the repair of mismatches in DNA. It is possible that it carries out the mismatch recognition step. This protein has a weak ATPase activity.</text>
</comment>
<evidence type="ECO:0000256" key="8">
    <source>
        <dbReference type="ARBA" id="ARBA00024647"/>
    </source>
</evidence>
<evidence type="ECO:0000256" key="3">
    <source>
        <dbReference type="ARBA" id="ARBA00022741"/>
    </source>
</evidence>
<sequence>MSAPTPLMQQYLGIKKKYPDMLLLFRMGDFYELFYEDAERAAELLNITLTRRGSSAGNSIPMAGVPFHAIGQYLARLIKLGESAAICEQIGASDGKGPMRREVTRVVTPGTLVEESMLSAQQSCVLMAISGDKERRGYAQLDLSTARLCAGECSTAEMASVIARIRPAEILLPESMPALAANGAIKRLPNWRFATEDCERLLVTHFGVRDLSGFGLNNQPLPIAAAGALLRYAKDVTKRPLADVEGLVRENETDFIGMTVATRNSLELTATLSGERAPTLLSVVNRCQTAMGSRLLSTLLHQPPRQRTTILARHDAIATLLEGGITTALQETLSSIADIERIAAGIALFSSRPRDLAALRATFVALPATAMQLRRGAEASVLLKKLSDSLSPPEAALNLLNTAITLEPAATTRDGGVIADGYSSELDELRRLQNGARGDLDTMAEAAREESGIAGLRVEFNKVHGFFIEIPKSQSARAPMAWQRRQTIKNAERFITPQLKKHEEKVLAADERARALEKRLYDDVLIALQPHVPAIRTLAAATAEADVVAGFANIAAQKKWHRPMMTDKTALCIVEGRHPVVEAQTSHFVGNDLRLGDETRLGIVTGPNMGGKSTYLRQTALIVILSHCGAFVPAASAEIGSINHIFTRIGAADDLAGGRSTFMVEMTEAAEITHNADTHSLVLLDEIGRGTSTYDGLALAWALAERLLLHNRALTLFATHYFELTQLPDECAGAINRHLSAREHGEEIVFLHRVEDGAASRSYGLQVARLAGVPQAVLARAQALLARFENTKPEMPLFSSASSISEPPTTPPHPVLEKLARIDPDTLSPRESQELLYALKQLLN</sequence>
<organism evidence="12 13">
    <name type="scientific">Candidatus Doriopsillibacter californiensis</name>
    <dbReference type="NCBI Taxonomy" id="2970740"/>
    <lineage>
        <taxon>Bacteria</taxon>
        <taxon>Pseudomonadati</taxon>
        <taxon>Pseudomonadota</taxon>
        <taxon>Gammaproteobacteria</taxon>
        <taxon>Candidatus Tethybacterales</taxon>
        <taxon>Candidatus Persebacteraceae</taxon>
        <taxon>Candidatus Doriopsillibacter</taxon>
    </lineage>
</organism>
<evidence type="ECO:0000256" key="7">
    <source>
        <dbReference type="ARBA" id="ARBA00023204"/>
    </source>
</evidence>
<dbReference type="PANTHER" id="PTHR11361:SF34">
    <property type="entry name" value="DNA MISMATCH REPAIR PROTEIN MSH1, MITOCHONDRIAL"/>
    <property type="match status" value="1"/>
</dbReference>
<evidence type="ECO:0000313" key="12">
    <source>
        <dbReference type="EMBL" id="MDM5146860.1"/>
    </source>
</evidence>
<dbReference type="PROSITE" id="PS00486">
    <property type="entry name" value="DNA_MISMATCH_REPAIR_2"/>
    <property type="match status" value="1"/>
</dbReference>
<accession>A0ABT7QJF3</accession>
<dbReference type="PANTHER" id="PTHR11361">
    <property type="entry name" value="DNA MISMATCH REPAIR PROTEIN MUTS FAMILY MEMBER"/>
    <property type="match status" value="1"/>
</dbReference>